<evidence type="ECO:0000313" key="7">
    <source>
        <dbReference type="EMBL" id="KAF6351635.1"/>
    </source>
</evidence>
<gene>
    <name evidence="7" type="ORF">mRhiFer1_010143</name>
</gene>
<accession>A0A7J7XPR0</accession>
<evidence type="ECO:0000259" key="6">
    <source>
        <dbReference type="PROSITE" id="PS51253"/>
    </source>
</evidence>
<dbReference type="SUPFAM" id="SSF46689">
    <property type="entry name" value="Homeodomain-like"/>
    <property type="match status" value="2"/>
</dbReference>
<dbReference type="InterPro" id="IPR007889">
    <property type="entry name" value="HTH_Psq"/>
</dbReference>
<dbReference type="InterPro" id="IPR006600">
    <property type="entry name" value="HTH_CenpB_DNA-bd_dom"/>
</dbReference>
<dbReference type="Pfam" id="PF04218">
    <property type="entry name" value="CENP-B_N"/>
    <property type="match status" value="1"/>
</dbReference>
<keyword evidence="2 3" id="KW-0539">Nucleus</keyword>
<protein>
    <recommendedName>
        <fullName evidence="9">HTH CENPB-type domain-containing protein</fullName>
    </recommendedName>
</protein>
<dbReference type="Pfam" id="PF03221">
    <property type="entry name" value="HTH_Tnp_Tc5"/>
    <property type="match status" value="1"/>
</dbReference>
<feature type="domain" description="HTH psq-type" evidence="5">
    <location>
        <begin position="6"/>
        <end position="57"/>
    </location>
</feature>
<evidence type="ECO:0008006" key="9">
    <source>
        <dbReference type="Google" id="ProtNLM"/>
    </source>
</evidence>
<dbReference type="SMART" id="SM00674">
    <property type="entry name" value="CENPB"/>
    <property type="match status" value="1"/>
</dbReference>
<feature type="DNA-binding region" description="H-T-H motif" evidence="3">
    <location>
        <begin position="33"/>
        <end position="53"/>
    </location>
</feature>
<feature type="compositionally biased region" description="Low complexity" evidence="4">
    <location>
        <begin position="264"/>
        <end position="277"/>
    </location>
</feature>
<feature type="region of interest" description="Disordered" evidence="4">
    <location>
        <begin position="262"/>
        <end position="296"/>
    </location>
</feature>
<dbReference type="Proteomes" id="UP000585614">
    <property type="component" value="Unassembled WGS sequence"/>
</dbReference>
<comment type="subcellular location">
    <subcellularLocation>
        <location evidence="3">Nucleus</location>
    </subcellularLocation>
</comment>
<dbReference type="PROSITE" id="PS51253">
    <property type="entry name" value="HTH_CENPB"/>
    <property type="match status" value="1"/>
</dbReference>
<dbReference type="AlphaFoldDB" id="A0A7J7XPR0"/>
<evidence type="ECO:0000313" key="8">
    <source>
        <dbReference type="Proteomes" id="UP000585614"/>
    </source>
</evidence>
<comment type="caution">
    <text evidence="7">The sequence shown here is derived from an EMBL/GenBank/DDBJ whole genome shotgun (WGS) entry which is preliminary data.</text>
</comment>
<keyword evidence="1 3" id="KW-0238">DNA-binding</keyword>
<dbReference type="PANTHER" id="PTHR19303">
    <property type="entry name" value="TRANSPOSON"/>
    <property type="match status" value="1"/>
</dbReference>
<reference evidence="7 8" key="1">
    <citation type="journal article" date="2020" name="Nature">
        <title>Six reference-quality genomes reveal evolution of bat adaptations.</title>
        <authorList>
            <person name="Jebb D."/>
            <person name="Huang Z."/>
            <person name="Pippel M."/>
            <person name="Hughes G.M."/>
            <person name="Lavrichenko K."/>
            <person name="Devanna P."/>
            <person name="Winkler S."/>
            <person name="Jermiin L.S."/>
            <person name="Skirmuntt E.C."/>
            <person name="Katzourakis A."/>
            <person name="Burkitt-Gray L."/>
            <person name="Ray D.A."/>
            <person name="Sullivan K.A.M."/>
            <person name="Roscito J.G."/>
            <person name="Kirilenko B.M."/>
            <person name="Davalos L.M."/>
            <person name="Corthals A.P."/>
            <person name="Power M.L."/>
            <person name="Jones G."/>
            <person name="Ransome R.D."/>
            <person name="Dechmann D.K.N."/>
            <person name="Locatelli A.G."/>
            <person name="Puechmaille S.J."/>
            <person name="Fedrigo O."/>
            <person name="Jarvis E.D."/>
            <person name="Hiller M."/>
            <person name="Vernes S.C."/>
            <person name="Myers E.W."/>
            <person name="Teeling E.C."/>
        </authorList>
    </citation>
    <scope>NUCLEOTIDE SEQUENCE [LARGE SCALE GENOMIC DNA]</scope>
    <source>
        <strain evidence="7">MRhiFer1</strain>
        <tissue evidence="7">Lung</tissue>
    </source>
</reference>
<dbReference type="InterPro" id="IPR050863">
    <property type="entry name" value="CenT-Element_Derived"/>
</dbReference>
<evidence type="ECO:0000256" key="4">
    <source>
        <dbReference type="SAM" id="MobiDB-lite"/>
    </source>
</evidence>
<dbReference type="GO" id="GO:0005634">
    <property type="term" value="C:nucleus"/>
    <property type="evidence" value="ECO:0007669"/>
    <property type="project" value="UniProtKB-SubCell"/>
</dbReference>
<sequence length="296" mass="33559">MASKCSSERKSRTSLTLNQKLEMIKLSEEGLSKAAIGRKLGLLRQTVSQVVNAKEKFLKEIESATPLNTRMIRKRNSLIADMEKVLVVWIEDQTSHNIPLSQSLIQSKALTLFNSMKAERGEEAAEEKFEASRGWFMRFKERSRLRNVKAQGEAASVLTDEELLLMDEQRKWFLEMEPTPAEDAVKIVEMTTKDLEYYINLVDKAAAGFERIDSNFERSSTVGRMLSNSIACYREIVRERKSQPMRQTSLLSHFKKLLQPPQASATTTVVSQQPSTSKQEPPPAKKLRLTEGSDDG</sequence>
<evidence type="ECO:0000256" key="3">
    <source>
        <dbReference type="PROSITE-ProRule" id="PRU00320"/>
    </source>
</evidence>
<organism evidence="7 8">
    <name type="scientific">Rhinolophus ferrumequinum</name>
    <name type="common">Greater horseshoe bat</name>
    <dbReference type="NCBI Taxonomy" id="59479"/>
    <lineage>
        <taxon>Eukaryota</taxon>
        <taxon>Metazoa</taxon>
        <taxon>Chordata</taxon>
        <taxon>Craniata</taxon>
        <taxon>Vertebrata</taxon>
        <taxon>Euteleostomi</taxon>
        <taxon>Mammalia</taxon>
        <taxon>Eutheria</taxon>
        <taxon>Laurasiatheria</taxon>
        <taxon>Chiroptera</taxon>
        <taxon>Yinpterochiroptera</taxon>
        <taxon>Rhinolophoidea</taxon>
        <taxon>Rhinolophidae</taxon>
        <taxon>Rhinolophinae</taxon>
        <taxon>Rhinolophus</taxon>
    </lineage>
</organism>
<evidence type="ECO:0000259" key="5">
    <source>
        <dbReference type="PROSITE" id="PS50960"/>
    </source>
</evidence>
<dbReference type="GO" id="GO:0003677">
    <property type="term" value="F:DNA binding"/>
    <property type="evidence" value="ECO:0007669"/>
    <property type="project" value="UniProtKB-UniRule"/>
</dbReference>
<dbReference type="InterPro" id="IPR009057">
    <property type="entry name" value="Homeodomain-like_sf"/>
</dbReference>
<evidence type="ECO:0000256" key="1">
    <source>
        <dbReference type="ARBA" id="ARBA00023125"/>
    </source>
</evidence>
<dbReference type="PROSITE" id="PS50960">
    <property type="entry name" value="HTH_PSQ"/>
    <property type="match status" value="1"/>
</dbReference>
<feature type="domain" description="HTH CENPB-type" evidence="6">
    <location>
        <begin position="70"/>
        <end position="149"/>
    </location>
</feature>
<name>A0A7J7XPR0_RHIFE</name>
<evidence type="ECO:0000256" key="2">
    <source>
        <dbReference type="ARBA" id="ARBA00023242"/>
    </source>
</evidence>
<proteinExistence type="predicted"/>
<dbReference type="PANTHER" id="PTHR19303:SF26">
    <property type="entry name" value="TIGGER TRANSPOSABLE ELEMENT-DERIVED PROTEIN 1"/>
    <property type="match status" value="1"/>
</dbReference>
<dbReference type="Gene3D" id="1.10.10.60">
    <property type="entry name" value="Homeodomain-like"/>
    <property type="match status" value="2"/>
</dbReference>
<dbReference type="EMBL" id="JACAGC010000008">
    <property type="protein sequence ID" value="KAF6351635.1"/>
    <property type="molecule type" value="Genomic_DNA"/>
</dbReference>